<accession>A0AAW1Q5C0</accession>
<dbReference type="PANTHER" id="PTHR36781:SF1">
    <property type="entry name" value="OS05G0114600 PROTEIN"/>
    <property type="match status" value="1"/>
</dbReference>
<feature type="domain" description="Large ribosomal subunit protein mL59" evidence="2">
    <location>
        <begin position="17"/>
        <end position="96"/>
    </location>
</feature>
<feature type="region of interest" description="Disordered" evidence="1">
    <location>
        <begin position="46"/>
        <end position="73"/>
    </location>
</feature>
<name>A0AAW1Q5C0_9CHLO</name>
<proteinExistence type="predicted"/>
<evidence type="ECO:0000259" key="2">
    <source>
        <dbReference type="Pfam" id="PF18126"/>
    </source>
</evidence>
<sequence length="123" mass="13897">MAHLLKALGEAALRPRKVGGVWHKPAISGRVAGELRRAALLEGRDWPYDQERPKPKKHGLVKKLKGHKHDAESRIRQADIERKMADMPVKVANYRKATKPKEPTLLESITTSLKERKLKARGV</sequence>
<feature type="compositionally biased region" description="Basic residues" evidence="1">
    <location>
        <begin position="54"/>
        <end position="68"/>
    </location>
</feature>
<dbReference type="AlphaFoldDB" id="A0AAW1Q5C0"/>
<evidence type="ECO:0000256" key="1">
    <source>
        <dbReference type="SAM" id="MobiDB-lite"/>
    </source>
</evidence>
<organism evidence="3 4">
    <name type="scientific">Apatococcus lobatus</name>
    <dbReference type="NCBI Taxonomy" id="904363"/>
    <lineage>
        <taxon>Eukaryota</taxon>
        <taxon>Viridiplantae</taxon>
        <taxon>Chlorophyta</taxon>
        <taxon>core chlorophytes</taxon>
        <taxon>Trebouxiophyceae</taxon>
        <taxon>Chlorellales</taxon>
        <taxon>Chlorellaceae</taxon>
        <taxon>Apatococcus</taxon>
    </lineage>
</organism>
<protein>
    <recommendedName>
        <fullName evidence="2">Large ribosomal subunit protein mL59 domain-containing protein</fullName>
    </recommendedName>
</protein>
<dbReference type="InterPro" id="IPR040922">
    <property type="entry name" value="Ribosomal_mL59_dom"/>
</dbReference>
<evidence type="ECO:0000313" key="3">
    <source>
        <dbReference type="EMBL" id="KAK9816073.1"/>
    </source>
</evidence>
<comment type="caution">
    <text evidence="3">The sequence shown here is derived from an EMBL/GenBank/DDBJ whole genome shotgun (WGS) entry which is preliminary data.</text>
</comment>
<keyword evidence="4" id="KW-1185">Reference proteome</keyword>
<dbReference type="Proteomes" id="UP001438707">
    <property type="component" value="Unassembled WGS sequence"/>
</dbReference>
<dbReference type="Pfam" id="PF18126">
    <property type="entry name" value="Mitoc_mL59"/>
    <property type="match status" value="1"/>
</dbReference>
<dbReference type="PANTHER" id="PTHR36781">
    <property type="entry name" value="OS05G0114600 PROTEIN"/>
    <property type="match status" value="1"/>
</dbReference>
<gene>
    <name evidence="3" type="ORF">WJX74_010564</name>
</gene>
<reference evidence="3 4" key="1">
    <citation type="journal article" date="2024" name="Nat. Commun.">
        <title>Phylogenomics reveals the evolutionary origins of lichenization in chlorophyte algae.</title>
        <authorList>
            <person name="Puginier C."/>
            <person name="Libourel C."/>
            <person name="Otte J."/>
            <person name="Skaloud P."/>
            <person name="Haon M."/>
            <person name="Grisel S."/>
            <person name="Petersen M."/>
            <person name="Berrin J.G."/>
            <person name="Delaux P.M."/>
            <person name="Dal Grande F."/>
            <person name="Keller J."/>
        </authorList>
    </citation>
    <scope>NUCLEOTIDE SEQUENCE [LARGE SCALE GENOMIC DNA]</scope>
    <source>
        <strain evidence="3 4">SAG 2145</strain>
    </source>
</reference>
<evidence type="ECO:0000313" key="4">
    <source>
        <dbReference type="Proteomes" id="UP001438707"/>
    </source>
</evidence>
<dbReference type="EMBL" id="JALJOS010000092">
    <property type="protein sequence ID" value="KAK9816073.1"/>
    <property type="molecule type" value="Genomic_DNA"/>
</dbReference>